<dbReference type="EMBL" id="CAEKDK010000007">
    <property type="protein sequence ID" value="CAB4287330.1"/>
    <property type="molecule type" value="Genomic_DNA"/>
</dbReference>
<protein>
    <submittedName>
        <fullName evidence="1">Uncharacterized protein</fullName>
    </submittedName>
</protein>
<name>A0A6J5VEB5_PRUAR</name>
<proteinExistence type="predicted"/>
<sequence>MRDNTERCQRLMATGAKLKVKQVKGHDQLKWTTMSRTWASAVAYRHQVGWRVTELPGLGK</sequence>
<gene>
    <name evidence="1" type="ORF">CURHAP_LOCUS45230</name>
</gene>
<dbReference type="AlphaFoldDB" id="A0A6J5VEB5"/>
<dbReference type="Proteomes" id="UP000507222">
    <property type="component" value="Unassembled WGS sequence"/>
</dbReference>
<organism evidence="1 2">
    <name type="scientific">Prunus armeniaca</name>
    <name type="common">Apricot</name>
    <name type="synonym">Armeniaca vulgaris</name>
    <dbReference type="NCBI Taxonomy" id="36596"/>
    <lineage>
        <taxon>Eukaryota</taxon>
        <taxon>Viridiplantae</taxon>
        <taxon>Streptophyta</taxon>
        <taxon>Embryophyta</taxon>
        <taxon>Tracheophyta</taxon>
        <taxon>Spermatophyta</taxon>
        <taxon>Magnoliopsida</taxon>
        <taxon>eudicotyledons</taxon>
        <taxon>Gunneridae</taxon>
        <taxon>Pentapetalae</taxon>
        <taxon>rosids</taxon>
        <taxon>fabids</taxon>
        <taxon>Rosales</taxon>
        <taxon>Rosaceae</taxon>
        <taxon>Amygdaloideae</taxon>
        <taxon>Amygdaleae</taxon>
        <taxon>Prunus</taxon>
    </lineage>
</organism>
<evidence type="ECO:0000313" key="2">
    <source>
        <dbReference type="Proteomes" id="UP000507222"/>
    </source>
</evidence>
<accession>A0A6J5VEB5</accession>
<evidence type="ECO:0000313" key="1">
    <source>
        <dbReference type="EMBL" id="CAB4287330.1"/>
    </source>
</evidence>
<reference evidence="1 2" key="1">
    <citation type="submission" date="2020-05" db="EMBL/GenBank/DDBJ databases">
        <authorList>
            <person name="Campoy J."/>
            <person name="Schneeberger K."/>
            <person name="Spophaly S."/>
        </authorList>
    </citation>
    <scope>NUCLEOTIDE SEQUENCE [LARGE SCALE GENOMIC DNA]</scope>
    <source>
        <strain evidence="1">PruArmRojPasFocal</strain>
    </source>
</reference>